<keyword evidence="1" id="KW-0472">Membrane</keyword>
<feature type="transmembrane region" description="Helical" evidence="1">
    <location>
        <begin position="12"/>
        <end position="33"/>
    </location>
</feature>
<dbReference type="Proteomes" id="UP000183567">
    <property type="component" value="Unassembled WGS sequence"/>
</dbReference>
<sequence length="216" mass="24342">MFTQQRTISSVVICSTALGILSYLSTILISVSYPDSPFQTARSTLVGTICKTFLRVRSNLTPDVMFGRSSAIRWILETSTNSEVVKTAAYTHYVPCVNKPELSVTYGKVIVHLVMVMQSVKVNPPPMITYHSMGDGNRFIRDAFIDGRLACDRLKAADNEDTRQKHKADARTALRTMLVHGLRYRLLFPDNEKVIWDGDLRWHQDNELTPSSVDSD</sequence>
<evidence type="ECO:0000256" key="1">
    <source>
        <dbReference type="SAM" id="Phobius"/>
    </source>
</evidence>
<organism evidence="2 3">
    <name type="scientific">Rhizopogon vesiculosus</name>
    <dbReference type="NCBI Taxonomy" id="180088"/>
    <lineage>
        <taxon>Eukaryota</taxon>
        <taxon>Fungi</taxon>
        <taxon>Dikarya</taxon>
        <taxon>Basidiomycota</taxon>
        <taxon>Agaricomycotina</taxon>
        <taxon>Agaricomycetes</taxon>
        <taxon>Agaricomycetidae</taxon>
        <taxon>Boletales</taxon>
        <taxon>Suillineae</taxon>
        <taxon>Rhizopogonaceae</taxon>
        <taxon>Rhizopogon</taxon>
    </lineage>
</organism>
<gene>
    <name evidence="2" type="ORF">AZE42_07131</name>
</gene>
<dbReference type="OrthoDB" id="2690869at2759"/>
<name>A0A1J8Q5M6_9AGAM</name>
<proteinExistence type="predicted"/>
<protein>
    <submittedName>
        <fullName evidence="2">Uncharacterized protein</fullName>
    </submittedName>
</protein>
<evidence type="ECO:0000313" key="3">
    <source>
        <dbReference type="Proteomes" id="UP000183567"/>
    </source>
</evidence>
<accession>A0A1J8Q5M6</accession>
<comment type="caution">
    <text evidence="2">The sequence shown here is derived from an EMBL/GenBank/DDBJ whole genome shotgun (WGS) entry which is preliminary data.</text>
</comment>
<keyword evidence="3" id="KW-1185">Reference proteome</keyword>
<keyword evidence="1" id="KW-0812">Transmembrane</keyword>
<reference evidence="2 3" key="1">
    <citation type="submission" date="2016-03" db="EMBL/GenBank/DDBJ databases">
        <title>Comparative genomics of the ectomycorrhizal sister species Rhizopogon vinicolor and Rhizopogon vesiculosus (Basidiomycota: Boletales) reveals a divergence of the mating type B locus.</title>
        <authorList>
            <person name="Mujic A.B."/>
            <person name="Kuo A."/>
            <person name="Tritt A."/>
            <person name="Lipzen A."/>
            <person name="Chen C."/>
            <person name="Johnson J."/>
            <person name="Sharma A."/>
            <person name="Barry K."/>
            <person name="Grigoriev I.V."/>
            <person name="Spatafora J.W."/>
        </authorList>
    </citation>
    <scope>NUCLEOTIDE SEQUENCE [LARGE SCALE GENOMIC DNA]</scope>
    <source>
        <strain evidence="2 3">AM-OR11-056</strain>
    </source>
</reference>
<dbReference type="EMBL" id="LVVM01006248">
    <property type="protein sequence ID" value="OJA08600.1"/>
    <property type="molecule type" value="Genomic_DNA"/>
</dbReference>
<evidence type="ECO:0000313" key="2">
    <source>
        <dbReference type="EMBL" id="OJA08600.1"/>
    </source>
</evidence>
<dbReference type="AlphaFoldDB" id="A0A1J8Q5M6"/>
<keyword evidence="1" id="KW-1133">Transmembrane helix</keyword>